<evidence type="ECO:0000256" key="5">
    <source>
        <dbReference type="ARBA" id="ARBA00022884"/>
    </source>
</evidence>
<feature type="binding site" evidence="6">
    <location>
        <begin position="148"/>
        <end position="154"/>
    </location>
    <ligand>
        <name>S-adenosyl-L-methionine</name>
        <dbReference type="ChEBI" id="CHEBI:59789"/>
    </ligand>
</feature>
<dbReference type="OrthoDB" id="6093671at2759"/>
<feature type="binding site" evidence="6">
    <location>
        <position position="207"/>
    </location>
    <ligand>
        <name>S-adenosyl-L-methionine</name>
        <dbReference type="ChEBI" id="CHEBI:59789"/>
    </ligand>
</feature>
<evidence type="ECO:0000256" key="2">
    <source>
        <dbReference type="ARBA" id="ARBA00022603"/>
    </source>
</evidence>
<comment type="caution">
    <text evidence="6">Lacks conserved residue(s) required for the propagation of feature annotation.</text>
</comment>
<dbReference type="GeneID" id="9625321"/>
<dbReference type="InterPro" id="IPR049560">
    <property type="entry name" value="MeTrfase_RsmB-F_NOP2_cat"/>
</dbReference>
<evidence type="ECO:0000313" key="9">
    <source>
        <dbReference type="Proteomes" id="UP000001058"/>
    </source>
</evidence>
<dbReference type="InterPro" id="IPR029063">
    <property type="entry name" value="SAM-dependent_MTases_sf"/>
</dbReference>
<feature type="domain" description="SAM-dependent MTase RsmB/NOP-type" evidence="7">
    <location>
        <begin position="24"/>
        <end position="283"/>
    </location>
</feature>
<dbReference type="eggNOG" id="KOG2198">
    <property type="taxonomic scope" value="Eukaryota"/>
</dbReference>
<accession>D8THQ4</accession>
<dbReference type="EMBL" id="GL378323">
    <property type="protein sequence ID" value="EFJ53108.1"/>
    <property type="molecule type" value="Genomic_DNA"/>
</dbReference>
<dbReference type="PANTHER" id="PTHR22808">
    <property type="entry name" value="NCL1 YEAST -RELATED NOL1/NOP2/FMU SUN DOMAIN-CONTAINING"/>
    <property type="match status" value="1"/>
</dbReference>
<dbReference type="PROSITE" id="PS01153">
    <property type="entry name" value="NOL1_NOP2_SUN"/>
    <property type="match status" value="1"/>
</dbReference>
<dbReference type="InParanoid" id="D8THQ4"/>
<sequence>MRNAAFEEYYKAQDIVPVGEWEAFLSTLRCPLPVTFRINGSGKFADHLRDKLKQDFFAKLCSGELVVSGGPPVSAVTPPRQLPWYPNGYAWQLEFSRSQLRRMPLLRDIHDFVKHANDAGSISRQEAVSMVPPLFLDVQPHHRVLDMCAAPGSKTFQLLEAIHANSRPGQTPPGFVVANDADFMRCNLLTHQTKRVCSPCLLVTNHDASRFPVFLAGAPTAAAQASAAGGASAPPRPPRYTVRFDRILADVPCSGSDLGCKAPHSQVGGKQLHFCPALRLRKT</sequence>
<gene>
    <name evidence="8" type="ORF">VOLCADRAFT_54934</name>
</gene>
<evidence type="ECO:0000256" key="6">
    <source>
        <dbReference type="PROSITE-ProRule" id="PRU01023"/>
    </source>
</evidence>
<keyword evidence="2 6" id="KW-0489">Methyltransferase</keyword>
<evidence type="ECO:0000259" key="7">
    <source>
        <dbReference type="PROSITE" id="PS51686"/>
    </source>
</evidence>
<keyword evidence="9" id="KW-1185">Reference proteome</keyword>
<dbReference type="PRINTS" id="PR02008">
    <property type="entry name" value="RCMTFAMILY"/>
</dbReference>
<keyword evidence="5 6" id="KW-0694">RNA-binding</keyword>
<dbReference type="InterPro" id="IPR018314">
    <property type="entry name" value="RsmB/NOL1/NOP2-like_CS"/>
</dbReference>
<dbReference type="RefSeq" id="XP_002946113.1">
    <property type="nucleotide sequence ID" value="XM_002946067.1"/>
</dbReference>
<dbReference type="Proteomes" id="UP000001058">
    <property type="component" value="Unassembled WGS sequence"/>
</dbReference>
<dbReference type="GO" id="GO:0001510">
    <property type="term" value="P:RNA methylation"/>
    <property type="evidence" value="ECO:0007669"/>
    <property type="project" value="InterPro"/>
</dbReference>
<keyword evidence="3 6" id="KW-0808">Transferase</keyword>
<dbReference type="STRING" id="3068.D8THQ4"/>
<dbReference type="FunCoup" id="D8THQ4">
    <property type="interactions" value="1994"/>
</dbReference>
<dbReference type="Gene3D" id="3.40.50.150">
    <property type="entry name" value="Vaccinia Virus protein VP39"/>
    <property type="match status" value="1"/>
</dbReference>
<dbReference type="AlphaFoldDB" id="D8THQ4"/>
<evidence type="ECO:0000313" key="8">
    <source>
        <dbReference type="EMBL" id="EFJ53108.1"/>
    </source>
</evidence>
<evidence type="ECO:0000256" key="3">
    <source>
        <dbReference type="ARBA" id="ARBA00022679"/>
    </source>
</evidence>
<dbReference type="Pfam" id="PF01189">
    <property type="entry name" value="Methyltr_RsmB-F"/>
    <property type="match status" value="1"/>
</dbReference>
<dbReference type="KEGG" id="vcn:VOLCADRAFT_54934"/>
<dbReference type="PROSITE" id="PS51686">
    <property type="entry name" value="SAM_MT_RSMB_NOP"/>
    <property type="match status" value="1"/>
</dbReference>
<feature type="binding site" evidence="6">
    <location>
        <position position="180"/>
    </location>
    <ligand>
        <name>S-adenosyl-L-methionine</name>
        <dbReference type="ChEBI" id="CHEBI:59789"/>
    </ligand>
</feature>
<dbReference type="InterPro" id="IPR023267">
    <property type="entry name" value="RCMT"/>
</dbReference>
<dbReference type="InterPro" id="IPR001678">
    <property type="entry name" value="MeTrfase_RsmB-F_NOP2_dom"/>
</dbReference>
<reference evidence="8 9" key="1">
    <citation type="journal article" date="2010" name="Science">
        <title>Genomic analysis of organismal complexity in the multicellular green alga Volvox carteri.</title>
        <authorList>
            <person name="Prochnik S.E."/>
            <person name="Umen J."/>
            <person name="Nedelcu A.M."/>
            <person name="Hallmann A."/>
            <person name="Miller S.M."/>
            <person name="Nishii I."/>
            <person name="Ferris P."/>
            <person name="Kuo A."/>
            <person name="Mitros T."/>
            <person name="Fritz-Laylin L.K."/>
            <person name="Hellsten U."/>
            <person name="Chapman J."/>
            <person name="Simakov O."/>
            <person name="Rensing S.A."/>
            <person name="Terry A."/>
            <person name="Pangilinan J."/>
            <person name="Kapitonov V."/>
            <person name="Jurka J."/>
            <person name="Salamov A."/>
            <person name="Shapiro H."/>
            <person name="Schmutz J."/>
            <person name="Grimwood J."/>
            <person name="Lindquist E."/>
            <person name="Lucas S."/>
            <person name="Grigoriev I.V."/>
            <person name="Schmitt R."/>
            <person name="Kirk D."/>
            <person name="Rokhsar D.S."/>
        </authorList>
    </citation>
    <scope>NUCLEOTIDE SEQUENCE [LARGE SCALE GENOMIC DNA]</scope>
    <source>
        <strain evidence="9">f. Nagariensis / Eve</strain>
    </source>
</reference>
<evidence type="ECO:0000256" key="4">
    <source>
        <dbReference type="ARBA" id="ARBA00022691"/>
    </source>
</evidence>
<organism evidence="9">
    <name type="scientific">Volvox carteri f. nagariensis</name>
    <dbReference type="NCBI Taxonomy" id="3068"/>
    <lineage>
        <taxon>Eukaryota</taxon>
        <taxon>Viridiplantae</taxon>
        <taxon>Chlorophyta</taxon>
        <taxon>core chlorophytes</taxon>
        <taxon>Chlorophyceae</taxon>
        <taxon>CS clade</taxon>
        <taxon>Chlamydomonadales</taxon>
        <taxon>Volvocaceae</taxon>
        <taxon>Volvox</taxon>
    </lineage>
</organism>
<feature type="binding site" evidence="6">
    <location>
        <position position="250"/>
    </location>
    <ligand>
        <name>S-adenosyl-L-methionine</name>
        <dbReference type="ChEBI" id="CHEBI:59789"/>
    </ligand>
</feature>
<dbReference type="GO" id="GO:0003723">
    <property type="term" value="F:RNA binding"/>
    <property type="evidence" value="ECO:0007669"/>
    <property type="project" value="UniProtKB-UniRule"/>
</dbReference>
<proteinExistence type="inferred from homology"/>
<dbReference type="SUPFAM" id="SSF53335">
    <property type="entry name" value="S-adenosyl-L-methionine-dependent methyltransferases"/>
    <property type="match status" value="1"/>
</dbReference>
<protein>
    <recommendedName>
        <fullName evidence="7">SAM-dependent MTase RsmB/NOP-type domain-containing protein</fullName>
    </recommendedName>
</protein>
<name>D8THQ4_VOLCA</name>
<evidence type="ECO:0000256" key="1">
    <source>
        <dbReference type="ARBA" id="ARBA00007494"/>
    </source>
</evidence>
<dbReference type="GO" id="GO:0008173">
    <property type="term" value="F:RNA methyltransferase activity"/>
    <property type="evidence" value="ECO:0007669"/>
    <property type="project" value="InterPro"/>
</dbReference>
<dbReference type="PANTHER" id="PTHR22808:SF1">
    <property type="entry name" value="RNA CYTOSINE-C(5)-METHYLTRANSFERASE NSUN2-RELATED"/>
    <property type="match status" value="1"/>
</dbReference>
<comment type="similarity">
    <text evidence="1 6">Belongs to the class I-like SAM-binding methyltransferase superfamily. RsmB/NOP family.</text>
</comment>
<keyword evidence="4 6" id="KW-0949">S-adenosyl-L-methionine</keyword>